<dbReference type="InterPro" id="IPR006976">
    <property type="entry name" value="VanZ-like"/>
</dbReference>
<feature type="transmembrane region" description="Helical" evidence="1">
    <location>
        <begin position="237"/>
        <end position="261"/>
    </location>
</feature>
<feature type="transmembrane region" description="Helical" evidence="1">
    <location>
        <begin position="268"/>
        <end position="290"/>
    </location>
</feature>
<keyword evidence="1" id="KW-0812">Transmembrane</keyword>
<dbReference type="KEGG" id="pna:Pnap_0194"/>
<feature type="domain" description="VanZ-like" evidence="2">
    <location>
        <begin position="39"/>
        <end position="156"/>
    </location>
</feature>
<proteinExistence type="predicted"/>
<keyword evidence="1" id="KW-0472">Membrane</keyword>
<dbReference type="HOGENOM" id="CLU_057832_0_0_4"/>
<dbReference type="STRING" id="365044.Pnap_0194"/>
<feature type="transmembrane region" description="Helical" evidence="1">
    <location>
        <begin position="76"/>
        <end position="99"/>
    </location>
</feature>
<organism evidence="3 4">
    <name type="scientific">Polaromonas naphthalenivorans (strain CJ2)</name>
    <dbReference type="NCBI Taxonomy" id="365044"/>
    <lineage>
        <taxon>Bacteria</taxon>
        <taxon>Pseudomonadati</taxon>
        <taxon>Pseudomonadota</taxon>
        <taxon>Betaproteobacteria</taxon>
        <taxon>Burkholderiales</taxon>
        <taxon>Comamonadaceae</taxon>
        <taxon>Polaromonas</taxon>
    </lineage>
</organism>
<evidence type="ECO:0000259" key="2">
    <source>
        <dbReference type="Pfam" id="PF04892"/>
    </source>
</evidence>
<evidence type="ECO:0000313" key="3">
    <source>
        <dbReference type="EMBL" id="ABM35519.1"/>
    </source>
</evidence>
<dbReference type="OrthoDB" id="9780818at2"/>
<feature type="transmembrane region" description="Helical" evidence="1">
    <location>
        <begin position="106"/>
        <end position="127"/>
    </location>
</feature>
<feature type="transmembrane region" description="Helical" evidence="1">
    <location>
        <begin position="296"/>
        <end position="317"/>
    </location>
</feature>
<gene>
    <name evidence="3" type="ordered locus">Pnap_0194</name>
</gene>
<accession>A1VIP1</accession>
<feature type="transmembrane region" description="Helical" evidence="1">
    <location>
        <begin position="362"/>
        <end position="385"/>
    </location>
</feature>
<dbReference type="eggNOG" id="COG5652">
    <property type="taxonomic scope" value="Bacteria"/>
</dbReference>
<feature type="transmembrane region" description="Helical" evidence="1">
    <location>
        <begin position="324"/>
        <end position="342"/>
    </location>
</feature>
<protein>
    <submittedName>
        <fullName evidence="3">VanZ family protein</fullName>
    </submittedName>
</protein>
<feature type="transmembrane region" description="Helical" evidence="1">
    <location>
        <begin position="36"/>
        <end position="56"/>
    </location>
</feature>
<dbReference type="RefSeq" id="WP_011799629.1">
    <property type="nucleotide sequence ID" value="NC_008781.1"/>
</dbReference>
<feature type="transmembrane region" description="Helical" evidence="1">
    <location>
        <begin position="139"/>
        <end position="158"/>
    </location>
</feature>
<evidence type="ECO:0000256" key="1">
    <source>
        <dbReference type="SAM" id="Phobius"/>
    </source>
</evidence>
<sequence>MSRPLQGGAELHAAKRSEDVGGVPYSSVGDGQKTTAWPLALVLVCLIIYASLYPFSEWRNQGISPLRFLTSPLPKYWTGFDVGTNLLGYAPLGFLLALSALRSRRVAWAVSVSVLGAALLSLAMESLQSYLPSRIPSNVDLALNTLGAWLGACCALALERSGLVGRWGRVRARWFSPDARSVLVLLLLWPLALLFPAAVPMGLGQVFERLETALADALADTPFLEWMPMREVELQPLVPIAELVCVALGVLIPCLLGYCVVRTLWQRAVFAAATIALGLGASALSAALSYGPEHAWAWLDAPVRVGIGLAVVLAVLLLALPRRVAAALALLALAIHLSLLNQAPADPYFAQTLQIWEQGRFIHFYGLVQWLGWLWPYAALTCLVARLSSHEPQAAAEK</sequence>
<name>A1VIP1_POLNA</name>
<dbReference type="Proteomes" id="UP000000644">
    <property type="component" value="Chromosome"/>
</dbReference>
<reference evidence="4" key="1">
    <citation type="journal article" date="2009" name="Environ. Microbiol.">
        <title>The genome of Polaromonas naphthalenivorans strain CJ2, isolated from coal tar-contaminated sediment, reveals physiological and metabolic versatility and evolution through extensive horizontal gene transfer.</title>
        <authorList>
            <person name="Yagi J.M."/>
            <person name="Sims D."/>
            <person name="Brettin T."/>
            <person name="Bruce D."/>
            <person name="Madsen E.L."/>
        </authorList>
    </citation>
    <scope>NUCLEOTIDE SEQUENCE [LARGE SCALE GENOMIC DNA]</scope>
    <source>
        <strain evidence="4">CJ2</strain>
    </source>
</reference>
<keyword evidence="1" id="KW-1133">Transmembrane helix</keyword>
<dbReference type="Pfam" id="PF04892">
    <property type="entry name" value="VanZ"/>
    <property type="match status" value="1"/>
</dbReference>
<evidence type="ECO:0000313" key="4">
    <source>
        <dbReference type="Proteomes" id="UP000000644"/>
    </source>
</evidence>
<feature type="transmembrane region" description="Helical" evidence="1">
    <location>
        <begin position="179"/>
        <end position="199"/>
    </location>
</feature>
<dbReference type="EMBL" id="CP000529">
    <property type="protein sequence ID" value="ABM35519.1"/>
    <property type="molecule type" value="Genomic_DNA"/>
</dbReference>
<keyword evidence="4" id="KW-1185">Reference proteome</keyword>
<dbReference type="AlphaFoldDB" id="A1VIP1"/>